<sequence length="180" mass="20135">MTQWKCFFKKNWQVPDNQQEIIVQGEQPGQPGFVPGEISTYGRFKSPVEDFRVREVLRGIKLVGAQGKEANWPRNPVLIEALKKRPGELSKLRVKDVEERSGLVWIKIRMSKSDSFANGKFVPVEPTGRMSVAAISAVIKHMTHYEKLKGRFTAHSLRIGGVIAAMRGGMSLTQIMTIGG</sequence>
<dbReference type="GO" id="GO:0006310">
    <property type="term" value="P:DNA recombination"/>
    <property type="evidence" value="ECO:0007669"/>
    <property type="project" value="UniProtKB-KW"/>
</dbReference>
<comment type="caution">
    <text evidence="2">The sequence shown here is derived from an EMBL/GenBank/DDBJ whole genome shotgun (WGS) entry which is preliminary data.</text>
</comment>
<dbReference type="Proteomes" id="UP000266673">
    <property type="component" value="Unassembled WGS sequence"/>
</dbReference>
<dbReference type="AlphaFoldDB" id="A0A397TQY3"/>
<proteinExistence type="predicted"/>
<dbReference type="InterPro" id="IPR011010">
    <property type="entry name" value="DNA_brk_join_enz"/>
</dbReference>
<organism evidence="2 3">
    <name type="scientific">Gigaspora rosea</name>
    <dbReference type="NCBI Taxonomy" id="44941"/>
    <lineage>
        <taxon>Eukaryota</taxon>
        <taxon>Fungi</taxon>
        <taxon>Fungi incertae sedis</taxon>
        <taxon>Mucoromycota</taxon>
        <taxon>Glomeromycotina</taxon>
        <taxon>Glomeromycetes</taxon>
        <taxon>Diversisporales</taxon>
        <taxon>Gigasporaceae</taxon>
        <taxon>Gigaspora</taxon>
    </lineage>
</organism>
<dbReference type="GO" id="GO:0015074">
    <property type="term" value="P:DNA integration"/>
    <property type="evidence" value="ECO:0007669"/>
    <property type="project" value="InterPro"/>
</dbReference>
<reference evidence="2 3" key="1">
    <citation type="submission" date="2018-06" db="EMBL/GenBank/DDBJ databases">
        <title>Comparative genomics reveals the genomic features of Rhizophagus irregularis, R. cerebriforme, R. diaphanum and Gigaspora rosea, and their symbiotic lifestyle signature.</title>
        <authorList>
            <person name="Morin E."/>
            <person name="San Clemente H."/>
            <person name="Chen E.C.H."/>
            <person name="De La Providencia I."/>
            <person name="Hainaut M."/>
            <person name="Kuo A."/>
            <person name="Kohler A."/>
            <person name="Murat C."/>
            <person name="Tang N."/>
            <person name="Roy S."/>
            <person name="Loubradou J."/>
            <person name="Henrissat B."/>
            <person name="Grigoriev I.V."/>
            <person name="Corradi N."/>
            <person name="Roux C."/>
            <person name="Martin F.M."/>
        </authorList>
    </citation>
    <scope>NUCLEOTIDE SEQUENCE [LARGE SCALE GENOMIC DNA]</scope>
    <source>
        <strain evidence="2 3">DAOM 194757</strain>
    </source>
</reference>
<gene>
    <name evidence="2" type="ORF">C2G38_2237325</name>
</gene>
<evidence type="ECO:0000256" key="1">
    <source>
        <dbReference type="ARBA" id="ARBA00023172"/>
    </source>
</evidence>
<dbReference type="OrthoDB" id="2433192at2759"/>
<accession>A0A397TQY3</accession>
<evidence type="ECO:0000313" key="2">
    <source>
        <dbReference type="EMBL" id="RIA99839.1"/>
    </source>
</evidence>
<dbReference type="GO" id="GO:0003677">
    <property type="term" value="F:DNA binding"/>
    <property type="evidence" value="ECO:0007669"/>
    <property type="project" value="InterPro"/>
</dbReference>
<dbReference type="SUPFAM" id="SSF56349">
    <property type="entry name" value="DNA breaking-rejoining enzymes"/>
    <property type="match status" value="1"/>
</dbReference>
<protein>
    <submittedName>
        <fullName evidence="2">Uncharacterized protein</fullName>
    </submittedName>
</protein>
<dbReference type="InterPro" id="IPR013762">
    <property type="entry name" value="Integrase-like_cat_sf"/>
</dbReference>
<keyword evidence="1" id="KW-0233">DNA recombination</keyword>
<dbReference type="Gene3D" id="1.10.443.10">
    <property type="entry name" value="Intergrase catalytic core"/>
    <property type="match status" value="1"/>
</dbReference>
<keyword evidence="3" id="KW-1185">Reference proteome</keyword>
<evidence type="ECO:0000313" key="3">
    <source>
        <dbReference type="Proteomes" id="UP000266673"/>
    </source>
</evidence>
<dbReference type="EMBL" id="QKWP01006932">
    <property type="protein sequence ID" value="RIA99839.1"/>
    <property type="molecule type" value="Genomic_DNA"/>
</dbReference>
<name>A0A397TQY3_9GLOM</name>